<reference evidence="2 3" key="1">
    <citation type="submission" date="2024-02" db="EMBL/GenBank/DDBJ databases">
        <title>High-quality chromosome-scale genome assembly of Pensacola bahiagrass (Paspalum notatum Flugge var. saurae).</title>
        <authorList>
            <person name="Vega J.M."/>
            <person name="Podio M."/>
            <person name="Orjuela J."/>
            <person name="Siena L.A."/>
            <person name="Pessino S.C."/>
            <person name="Combes M.C."/>
            <person name="Mariac C."/>
            <person name="Albertini E."/>
            <person name="Pupilli F."/>
            <person name="Ortiz J.P.A."/>
            <person name="Leblanc O."/>
        </authorList>
    </citation>
    <scope>NUCLEOTIDE SEQUENCE [LARGE SCALE GENOMIC DNA]</scope>
    <source>
        <strain evidence="2">R1</strain>
        <tissue evidence="2">Leaf</tissue>
    </source>
</reference>
<evidence type="ECO:0000256" key="1">
    <source>
        <dbReference type="SAM" id="MobiDB-lite"/>
    </source>
</evidence>
<feature type="compositionally biased region" description="Low complexity" evidence="1">
    <location>
        <begin position="30"/>
        <end position="43"/>
    </location>
</feature>
<protein>
    <submittedName>
        <fullName evidence="2">Uncharacterized protein</fullName>
    </submittedName>
</protein>
<keyword evidence="3" id="KW-1185">Reference proteome</keyword>
<gene>
    <name evidence="2" type="ORF">U9M48_038322</name>
</gene>
<dbReference type="Proteomes" id="UP001341281">
    <property type="component" value="Chromosome 09"/>
</dbReference>
<dbReference type="EMBL" id="CP144753">
    <property type="protein sequence ID" value="WVZ92240.1"/>
    <property type="molecule type" value="Genomic_DNA"/>
</dbReference>
<accession>A0AAQ3UL39</accession>
<name>A0AAQ3UL39_PASNO</name>
<sequence length="67" mass="7048">MGGRARKTTTPGQWGRGASQPMRHGAHGQSSSAPLAWAPASEPIRLGARPRPRSARTVRLAGPAPRL</sequence>
<dbReference type="AlphaFoldDB" id="A0AAQ3UL39"/>
<organism evidence="2 3">
    <name type="scientific">Paspalum notatum var. saurae</name>
    <dbReference type="NCBI Taxonomy" id="547442"/>
    <lineage>
        <taxon>Eukaryota</taxon>
        <taxon>Viridiplantae</taxon>
        <taxon>Streptophyta</taxon>
        <taxon>Embryophyta</taxon>
        <taxon>Tracheophyta</taxon>
        <taxon>Spermatophyta</taxon>
        <taxon>Magnoliopsida</taxon>
        <taxon>Liliopsida</taxon>
        <taxon>Poales</taxon>
        <taxon>Poaceae</taxon>
        <taxon>PACMAD clade</taxon>
        <taxon>Panicoideae</taxon>
        <taxon>Andropogonodae</taxon>
        <taxon>Paspaleae</taxon>
        <taxon>Paspalinae</taxon>
        <taxon>Paspalum</taxon>
    </lineage>
</organism>
<feature type="region of interest" description="Disordered" evidence="1">
    <location>
        <begin position="1"/>
        <end position="67"/>
    </location>
</feature>
<proteinExistence type="predicted"/>
<evidence type="ECO:0000313" key="3">
    <source>
        <dbReference type="Proteomes" id="UP001341281"/>
    </source>
</evidence>
<evidence type="ECO:0000313" key="2">
    <source>
        <dbReference type="EMBL" id="WVZ92240.1"/>
    </source>
</evidence>